<evidence type="ECO:0000313" key="10">
    <source>
        <dbReference type="Proteomes" id="UP000553193"/>
    </source>
</evidence>
<dbReference type="GO" id="GO:0005886">
    <property type="term" value="C:plasma membrane"/>
    <property type="evidence" value="ECO:0007669"/>
    <property type="project" value="UniProtKB-SubCell"/>
</dbReference>
<feature type="transmembrane region" description="Helical" evidence="7">
    <location>
        <begin position="21"/>
        <end position="38"/>
    </location>
</feature>
<evidence type="ECO:0000256" key="1">
    <source>
        <dbReference type="ARBA" id="ARBA00004141"/>
    </source>
</evidence>
<comment type="caution">
    <text evidence="9">The sequence shown here is derived from an EMBL/GenBank/DDBJ whole genome shotgun (WGS) entry which is preliminary data.</text>
</comment>
<comment type="similarity">
    <text evidence="7">Belongs to the MsrQ family.</text>
</comment>
<comment type="cofactor">
    <cofactor evidence="7">
        <name>heme b</name>
        <dbReference type="ChEBI" id="CHEBI:60344"/>
    </cofactor>
    <text evidence="7">Binds 1 heme b (iron(II)-protoporphyrin IX) group per subunit.</text>
</comment>
<evidence type="ECO:0000259" key="8">
    <source>
        <dbReference type="Pfam" id="PF01794"/>
    </source>
</evidence>
<name>A0A840A6W9_9PROT</name>
<comment type="function">
    <text evidence="7">Part of the MsrPQ system that repairs oxidized periplasmic proteins containing methionine sulfoxide residues (Met-O), using respiratory chain electrons. Thus protects these proteins from oxidative-stress damage caused by reactive species of oxygen and chlorine generated by the host defense mechanisms. MsrPQ is essential for the maintenance of envelope integrity under bleach stress, rescuing a wide series of structurally unrelated periplasmic proteins from methionine oxidation. MsrQ provides electrons for reduction to the reductase catalytic subunit MsrP, using the quinone pool of the respiratory chain.</text>
</comment>
<comment type="caution">
    <text evidence="7">Lacks conserved residue(s) required for the propagation of feature annotation.</text>
</comment>
<feature type="transmembrane region" description="Helical" evidence="7">
    <location>
        <begin position="58"/>
        <end position="76"/>
    </location>
</feature>
<dbReference type="GO" id="GO:0030091">
    <property type="term" value="P:protein repair"/>
    <property type="evidence" value="ECO:0007669"/>
    <property type="project" value="UniProtKB-UniRule"/>
</dbReference>
<dbReference type="GO" id="GO:0046872">
    <property type="term" value="F:metal ion binding"/>
    <property type="evidence" value="ECO:0007669"/>
    <property type="project" value="UniProtKB-KW"/>
</dbReference>
<keyword evidence="7" id="KW-0285">Flavoprotein</keyword>
<reference evidence="9 10" key="1">
    <citation type="submission" date="2020-08" db="EMBL/GenBank/DDBJ databases">
        <title>Genomic Encyclopedia of Type Strains, Phase IV (KMG-IV): sequencing the most valuable type-strain genomes for metagenomic binning, comparative biology and taxonomic classification.</title>
        <authorList>
            <person name="Goeker M."/>
        </authorList>
    </citation>
    <scope>NUCLEOTIDE SEQUENCE [LARGE SCALE GENOMIC DNA]</scope>
    <source>
        <strain evidence="9 10">DSM 19979</strain>
    </source>
</reference>
<sequence length="279" mass="30376">MGVTLALPWQDRQGRFSGLRAVVLVGLCLPLLPLLWPWATGTLGPEPIEEAMHETGRWAIRFLLLTLVVTPLGRILAWPRLFQVRRMLGLGALAWAVLHLGLYVVEQDFVLARVVSEIAKRTYLLIGFAALCGLVVLGWTSTDAWMRRLGRGWKRLHRLVFPVAVLALLHAFIQAKSDVSQAVLLSALLLWLLGWRALPARWQGNLGALAGLSLAAMLGAVAVEYLWYALATNLPAARVAAANLDLTFGPRPAVLAGMIGLGVVALLGVWRLVGARRAA</sequence>
<keyword evidence="3 7" id="KW-0812">Transmembrane</keyword>
<protein>
    <recommendedName>
        <fullName evidence="7">Protein-methionine-sulfoxide reductase heme-binding subunit MsrQ</fullName>
    </recommendedName>
    <alternativeName>
        <fullName evidence="7">Flavocytochrome MsrQ</fullName>
    </alternativeName>
</protein>
<comment type="subunit">
    <text evidence="7">Heterodimer of a catalytic subunit (MsrP) and a heme-binding subunit (MsrQ).</text>
</comment>
<keyword evidence="7" id="KW-0479">Metal-binding</keyword>
<dbReference type="InterPro" id="IPR013130">
    <property type="entry name" value="Fe3_Rdtase_TM_dom"/>
</dbReference>
<keyword evidence="6 7" id="KW-0472">Membrane</keyword>
<keyword evidence="7" id="KW-0288">FMN</keyword>
<dbReference type="HAMAP" id="MF_01207">
    <property type="entry name" value="MsrQ"/>
    <property type="match status" value="1"/>
</dbReference>
<dbReference type="InterPro" id="IPR022837">
    <property type="entry name" value="MsrQ-like"/>
</dbReference>
<keyword evidence="2 7" id="KW-0813">Transport</keyword>
<keyword evidence="7" id="KW-0249">Electron transport</keyword>
<dbReference type="PANTHER" id="PTHR36964:SF1">
    <property type="entry name" value="PROTEIN-METHIONINE-SULFOXIDE REDUCTASE HEME-BINDING SUBUNIT MSRQ"/>
    <property type="match status" value="1"/>
</dbReference>
<dbReference type="GO" id="GO:0016679">
    <property type="term" value="F:oxidoreductase activity, acting on diphenols and related substances as donors"/>
    <property type="evidence" value="ECO:0007669"/>
    <property type="project" value="TreeGrafter"/>
</dbReference>
<feature type="transmembrane region" description="Helical" evidence="7">
    <location>
        <begin position="125"/>
        <end position="144"/>
    </location>
</feature>
<dbReference type="Proteomes" id="UP000553193">
    <property type="component" value="Unassembled WGS sequence"/>
</dbReference>
<feature type="transmembrane region" description="Helical" evidence="7">
    <location>
        <begin position="156"/>
        <end position="173"/>
    </location>
</feature>
<evidence type="ECO:0000256" key="7">
    <source>
        <dbReference type="HAMAP-Rule" id="MF_01207"/>
    </source>
</evidence>
<evidence type="ECO:0000256" key="2">
    <source>
        <dbReference type="ARBA" id="ARBA00022448"/>
    </source>
</evidence>
<dbReference type="Pfam" id="PF01794">
    <property type="entry name" value="Ferric_reduct"/>
    <property type="match status" value="1"/>
</dbReference>
<dbReference type="PANTHER" id="PTHR36964">
    <property type="entry name" value="PROTEIN-METHIONINE-SULFOXIDE REDUCTASE HEME-BINDING SUBUNIT MSRQ"/>
    <property type="match status" value="1"/>
</dbReference>
<evidence type="ECO:0000256" key="6">
    <source>
        <dbReference type="ARBA" id="ARBA00023136"/>
    </source>
</evidence>
<evidence type="ECO:0000313" key="9">
    <source>
        <dbReference type="EMBL" id="MBB3897259.1"/>
    </source>
</evidence>
<keyword evidence="7" id="KW-0349">Heme</keyword>
<accession>A0A840A6W9</accession>
<keyword evidence="4 7" id="KW-1133">Transmembrane helix</keyword>
<dbReference type="GO" id="GO:0009055">
    <property type="term" value="F:electron transfer activity"/>
    <property type="evidence" value="ECO:0007669"/>
    <property type="project" value="UniProtKB-UniRule"/>
</dbReference>
<keyword evidence="7" id="KW-1003">Cell membrane</keyword>
<feature type="transmembrane region" description="Helical" evidence="7">
    <location>
        <begin position="88"/>
        <end position="105"/>
    </location>
</feature>
<gene>
    <name evidence="7" type="primary">msrQ</name>
    <name evidence="9" type="ORF">GGQ83_000685</name>
</gene>
<proteinExistence type="inferred from homology"/>
<dbReference type="RefSeq" id="WP_184382187.1">
    <property type="nucleotide sequence ID" value="NZ_JACIDJ010000001.1"/>
</dbReference>
<comment type="subcellular location">
    <subcellularLocation>
        <location evidence="7">Cell membrane</location>
        <topology evidence="7">Multi-pass membrane protein</topology>
    </subcellularLocation>
    <subcellularLocation>
        <location evidence="1">Membrane</location>
        <topology evidence="1">Multi-pass membrane protein</topology>
    </subcellularLocation>
</comment>
<dbReference type="AlphaFoldDB" id="A0A840A6W9"/>
<evidence type="ECO:0000256" key="4">
    <source>
        <dbReference type="ARBA" id="ARBA00022989"/>
    </source>
</evidence>
<dbReference type="EMBL" id="JACIDJ010000001">
    <property type="protein sequence ID" value="MBB3897259.1"/>
    <property type="molecule type" value="Genomic_DNA"/>
</dbReference>
<feature type="transmembrane region" description="Helical" evidence="7">
    <location>
        <begin position="253"/>
        <end position="273"/>
    </location>
</feature>
<dbReference type="GO" id="GO:0010181">
    <property type="term" value="F:FMN binding"/>
    <property type="evidence" value="ECO:0007669"/>
    <property type="project" value="UniProtKB-UniRule"/>
</dbReference>
<organism evidence="9 10">
    <name type="scientific">Roseococcus suduntuyensis</name>
    <dbReference type="NCBI Taxonomy" id="455361"/>
    <lineage>
        <taxon>Bacteria</taxon>
        <taxon>Pseudomonadati</taxon>
        <taxon>Pseudomonadota</taxon>
        <taxon>Alphaproteobacteria</taxon>
        <taxon>Acetobacterales</taxon>
        <taxon>Roseomonadaceae</taxon>
        <taxon>Roseococcus</taxon>
    </lineage>
</organism>
<comment type="cofactor">
    <cofactor evidence="7">
        <name>FMN</name>
        <dbReference type="ChEBI" id="CHEBI:58210"/>
    </cofactor>
    <text evidence="7">Binds 1 FMN per subunit.</text>
</comment>
<dbReference type="GO" id="GO:0020037">
    <property type="term" value="F:heme binding"/>
    <property type="evidence" value="ECO:0007669"/>
    <property type="project" value="UniProtKB-UniRule"/>
</dbReference>
<feature type="domain" description="Ferric oxidoreductase" evidence="8">
    <location>
        <begin position="55"/>
        <end position="167"/>
    </location>
</feature>
<feature type="transmembrane region" description="Helical" evidence="7">
    <location>
        <begin position="179"/>
        <end position="198"/>
    </location>
</feature>
<evidence type="ECO:0000256" key="5">
    <source>
        <dbReference type="ARBA" id="ARBA00023004"/>
    </source>
</evidence>
<keyword evidence="10" id="KW-1185">Reference proteome</keyword>
<evidence type="ECO:0000256" key="3">
    <source>
        <dbReference type="ARBA" id="ARBA00022692"/>
    </source>
</evidence>
<feature type="transmembrane region" description="Helical" evidence="7">
    <location>
        <begin position="205"/>
        <end position="228"/>
    </location>
</feature>
<keyword evidence="5 7" id="KW-0408">Iron</keyword>